<feature type="domain" description="CN hydrolase" evidence="1">
    <location>
        <begin position="406"/>
        <end position="639"/>
    </location>
</feature>
<dbReference type="InterPro" id="IPR003010">
    <property type="entry name" value="C-N_Hydrolase"/>
</dbReference>
<dbReference type="EMBL" id="LGFT01000051">
    <property type="protein sequence ID" value="KUK43733.1"/>
    <property type="molecule type" value="Genomic_DNA"/>
</dbReference>
<sequence length="858" mass="98102">MIETDLSKYLSKLDAYVTQSIELVERASELYGKLIDSSVTKSEFAGSLKDLSDDFRAIYFEIGDFSIDDLAPDPFQDLHSAFHCFVCMCDNYMMFLSRLVENGSGNHWLINKTIEDIQRDYTKLLKSRKNPDVLAVSESQIPRVLILNSKSRDLEAMRQTLSGGGIVCTNLELSSDADLAQLNIELVTSDSERRDLLDLAFKCFQVIEDHLASSSNIKTIYIGFRIGNRKPYSWLRIETEKILTLLSNTPTIDKFERIIEFHYNEDVIAANQILEDLATHLSALTEDFEVKDALMIASEQLEIINKSCINPDPLEDLILRWSFSRSLLSCISVALAVVSITRDADAARTIMSLLGMYRQPDDIVPARDYSDLLSEMSDLIETLKFRYVVLPNVRKVSFGSSVKSFSRIALVQPRISFDECYTKDDYALNQIGLDRHLKIFNDMVDQAVQNDADAVVFPEMFFPTSRLDDLKKQSEKDNLIIITGLDYENISPGQFVNSCAVALPDGRVIRQKKLLKSKYDSPMMVEGDELFVFKTPIGNFSVFICYDYLSAHDLIKLRGVIDTLFVLTLNPDVKSYHEKAIADAYSTLYGFIFIVNAFDPDHSPPISGRSGSYGPCRHERVIKRFEEEEDGMIIVELPLNNLREAREDNRSSIMKTLPPKLETTSLATDYPEGEINNTRQIVLKKIKEEKRDSRNSKKDYESLKAENISHDLESDLDKQKYAIMYLEPAHTGVAKRLSAFLLVKKGLSKSEIKSIITAANEDIKKRECYSNEIQEANHKGKFVDVVWLYIFNERRHRNHLAASDFYDYFVCRTQWIRLDLDQSFSPLPLKGDEVFNNTEIKWNKKYPDESISESRLNH</sequence>
<dbReference type="PATRIC" id="fig|301375.7.peg.2337"/>
<evidence type="ECO:0000313" key="2">
    <source>
        <dbReference type="EMBL" id="KUK43733.1"/>
    </source>
</evidence>
<comment type="caution">
    <text evidence="2">The sequence shown here is derived from an EMBL/GenBank/DDBJ whole genome shotgun (WGS) entry which is preliminary data.</text>
</comment>
<proteinExistence type="predicted"/>
<name>A0A117LF51_9EURY</name>
<dbReference type="Gene3D" id="3.60.110.10">
    <property type="entry name" value="Carbon-nitrogen hydrolase"/>
    <property type="match status" value="1"/>
</dbReference>
<evidence type="ECO:0000259" key="1">
    <source>
        <dbReference type="PROSITE" id="PS50263"/>
    </source>
</evidence>
<reference evidence="2 3" key="1">
    <citation type="journal article" date="2015" name="MBio">
        <title>Genome-Resolved Metagenomic Analysis Reveals Roles for Candidate Phyla and Other Microbial Community Members in Biogeochemical Transformations in Oil Reservoirs.</title>
        <authorList>
            <person name="Hu P."/>
            <person name="Tom L."/>
            <person name="Singh A."/>
            <person name="Thomas B.C."/>
            <person name="Baker B.J."/>
            <person name="Piceno Y.M."/>
            <person name="Andersen G.L."/>
            <person name="Banfield J.F."/>
        </authorList>
    </citation>
    <scope>NUCLEOTIDE SEQUENCE [LARGE SCALE GENOMIC DNA]</scope>
    <source>
        <strain evidence="2">57_489</strain>
    </source>
</reference>
<gene>
    <name evidence="2" type="ORF">XD72_1897</name>
</gene>
<dbReference type="Proteomes" id="UP000057043">
    <property type="component" value="Unassembled WGS sequence"/>
</dbReference>
<dbReference type="AlphaFoldDB" id="A0A117LF51"/>
<protein>
    <recommendedName>
        <fullName evidence="1">CN hydrolase domain-containing protein</fullName>
    </recommendedName>
</protein>
<organism evidence="2 3">
    <name type="scientific">Methanothrix harundinacea</name>
    <dbReference type="NCBI Taxonomy" id="301375"/>
    <lineage>
        <taxon>Archaea</taxon>
        <taxon>Methanobacteriati</taxon>
        <taxon>Methanobacteriota</taxon>
        <taxon>Stenosarchaea group</taxon>
        <taxon>Methanomicrobia</taxon>
        <taxon>Methanotrichales</taxon>
        <taxon>Methanotrichaceae</taxon>
        <taxon>Methanothrix</taxon>
    </lineage>
</organism>
<dbReference type="PROSITE" id="PS50263">
    <property type="entry name" value="CN_HYDROLASE"/>
    <property type="match status" value="1"/>
</dbReference>
<evidence type="ECO:0000313" key="3">
    <source>
        <dbReference type="Proteomes" id="UP000057043"/>
    </source>
</evidence>
<accession>A0A117LF51</accession>
<dbReference type="InterPro" id="IPR036526">
    <property type="entry name" value="C-N_Hydrolase_sf"/>
</dbReference>
<dbReference type="Pfam" id="PF00795">
    <property type="entry name" value="CN_hydrolase"/>
    <property type="match status" value="1"/>
</dbReference>
<dbReference type="CDD" id="cd07197">
    <property type="entry name" value="nitrilase"/>
    <property type="match status" value="1"/>
</dbReference>
<dbReference type="SUPFAM" id="SSF56317">
    <property type="entry name" value="Carbon-nitrogen hydrolase"/>
    <property type="match status" value="1"/>
</dbReference>